<gene>
    <name evidence="1" type="ORF">JAAARDRAFT_193455</name>
</gene>
<dbReference type="EMBL" id="KL197718">
    <property type="protein sequence ID" value="KDQ57970.1"/>
    <property type="molecule type" value="Genomic_DNA"/>
</dbReference>
<dbReference type="OrthoDB" id="2678560at2759"/>
<sequence>MAATELEPFKGDDNSAESVKNFIHAFFCFMMEADDTKRLAIFKHFLYAGSVAGQWYKALTPTSLVSWTTLEMAFLTRWPKVKAVIKGDKEYIEELMGLKLKREDLGKKAEVAGIEVWSHIAWADKIFKLAVGGKISSTKTYISSVQ</sequence>
<accession>A0A067PVU0</accession>
<dbReference type="AlphaFoldDB" id="A0A067PVU0"/>
<evidence type="ECO:0000313" key="2">
    <source>
        <dbReference type="Proteomes" id="UP000027265"/>
    </source>
</evidence>
<organism evidence="1 2">
    <name type="scientific">Jaapia argillacea MUCL 33604</name>
    <dbReference type="NCBI Taxonomy" id="933084"/>
    <lineage>
        <taxon>Eukaryota</taxon>
        <taxon>Fungi</taxon>
        <taxon>Dikarya</taxon>
        <taxon>Basidiomycota</taxon>
        <taxon>Agaricomycotina</taxon>
        <taxon>Agaricomycetes</taxon>
        <taxon>Agaricomycetidae</taxon>
        <taxon>Jaapiales</taxon>
        <taxon>Jaapiaceae</taxon>
        <taxon>Jaapia</taxon>
    </lineage>
</organism>
<reference evidence="2" key="1">
    <citation type="journal article" date="2014" name="Proc. Natl. Acad. Sci. U.S.A.">
        <title>Extensive sampling of basidiomycete genomes demonstrates inadequacy of the white-rot/brown-rot paradigm for wood decay fungi.</title>
        <authorList>
            <person name="Riley R."/>
            <person name="Salamov A.A."/>
            <person name="Brown D.W."/>
            <person name="Nagy L.G."/>
            <person name="Floudas D."/>
            <person name="Held B.W."/>
            <person name="Levasseur A."/>
            <person name="Lombard V."/>
            <person name="Morin E."/>
            <person name="Otillar R."/>
            <person name="Lindquist E.A."/>
            <person name="Sun H."/>
            <person name="LaButti K.M."/>
            <person name="Schmutz J."/>
            <person name="Jabbour D."/>
            <person name="Luo H."/>
            <person name="Baker S.E."/>
            <person name="Pisabarro A.G."/>
            <person name="Walton J.D."/>
            <person name="Blanchette R.A."/>
            <person name="Henrissat B."/>
            <person name="Martin F."/>
            <person name="Cullen D."/>
            <person name="Hibbett D.S."/>
            <person name="Grigoriev I.V."/>
        </authorList>
    </citation>
    <scope>NUCLEOTIDE SEQUENCE [LARGE SCALE GENOMIC DNA]</scope>
    <source>
        <strain evidence="2">MUCL 33604</strain>
    </source>
</reference>
<proteinExistence type="predicted"/>
<keyword evidence="2" id="KW-1185">Reference proteome</keyword>
<dbReference type="InParanoid" id="A0A067PVU0"/>
<name>A0A067PVU0_9AGAM</name>
<dbReference type="HOGENOM" id="CLU_037286_3_0_1"/>
<evidence type="ECO:0000313" key="1">
    <source>
        <dbReference type="EMBL" id="KDQ57970.1"/>
    </source>
</evidence>
<protein>
    <recommendedName>
        <fullName evidence="3">Retrotransposon gag domain-containing protein</fullName>
    </recommendedName>
</protein>
<evidence type="ECO:0008006" key="3">
    <source>
        <dbReference type="Google" id="ProtNLM"/>
    </source>
</evidence>
<dbReference type="Proteomes" id="UP000027265">
    <property type="component" value="Unassembled WGS sequence"/>
</dbReference>